<accession>A0A8I1LPG1</accession>
<proteinExistence type="predicted"/>
<reference evidence="1" key="1">
    <citation type="submission" date="2020-12" db="EMBL/GenBank/DDBJ databases">
        <title>Paenibacillus polymyxa LMG 27872: a double-edged sword.</title>
        <authorList>
            <person name="Langendries S."/>
            <person name="Garcia Mendez S."/>
            <person name="Beirinckx S."/>
            <person name="Viaene T."/>
            <person name="Baeyen S."/>
            <person name="Goeminne G."/>
            <person name="Willems A."/>
            <person name="Debode J."/>
            <person name="Goormachtig S."/>
        </authorList>
    </citation>
    <scope>NUCLEOTIDE SEQUENCE</scope>
    <source>
        <strain evidence="1">LMG 27872</strain>
    </source>
</reference>
<gene>
    <name evidence="1" type="ORF">JDW19_02380</name>
</gene>
<evidence type="ECO:0000313" key="2">
    <source>
        <dbReference type="Proteomes" id="UP000650605"/>
    </source>
</evidence>
<dbReference type="Proteomes" id="UP000650605">
    <property type="component" value="Unassembled WGS sequence"/>
</dbReference>
<dbReference type="EMBL" id="JAEHFQ010000001">
    <property type="protein sequence ID" value="MBM0631975.1"/>
    <property type="molecule type" value="Genomic_DNA"/>
</dbReference>
<dbReference type="AlphaFoldDB" id="A0A8I1LPG1"/>
<sequence>MATWSDSPRLSGPPDTQDLGQLLLYVKDLANTVAKMAKDLEFIINGNLDANNIRANSIQAKNLQAGSVTADKIQAGAISADKIQAGAITSEKIQANAVTADKIQVRQLSAISADMGKITAGEIYGAYIATSEDRFPMVTLTPDGLTGYNSRGGEALSLGQSSEGGALLFMDDGSPRGSIFGDSEGFHVGNMASVHIKSIDDKTYLDGAVSFENATEVSGLKMGYIEGLRDKISNLENSIGEFRGELVNGLIVNAAFDPASRNLKLFSQTRTVASVNIPAGTSSTT</sequence>
<comment type="caution">
    <text evidence="1">The sequence shown here is derived from an EMBL/GenBank/DDBJ whole genome shotgun (WGS) entry which is preliminary data.</text>
</comment>
<organism evidence="1 2">
    <name type="scientific">Paenibacillus polymyxa</name>
    <name type="common">Bacillus polymyxa</name>
    <dbReference type="NCBI Taxonomy" id="1406"/>
    <lineage>
        <taxon>Bacteria</taxon>
        <taxon>Bacillati</taxon>
        <taxon>Bacillota</taxon>
        <taxon>Bacilli</taxon>
        <taxon>Bacillales</taxon>
        <taxon>Paenibacillaceae</taxon>
        <taxon>Paenibacillus</taxon>
    </lineage>
</organism>
<dbReference type="RefSeq" id="WP_165144851.1">
    <property type="nucleotide sequence ID" value="NZ_JAEHFQ010000001.1"/>
</dbReference>
<name>A0A8I1LPG1_PAEPO</name>
<evidence type="ECO:0000313" key="1">
    <source>
        <dbReference type="EMBL" id="MBM0631975.1"/>
    </source>
</evidence>
<protein>
    <submittedName>
        <fullName evidence="1">Uncharacterized protein</fullName>
    </submittedName>
</protein>